<evidence type="ECO:0000313" key="1">
    <source>
        <dbReference type="EMBL" id="CAG7579724.1"/>
    </source>
</evidence>
<sequence>MNKPNAWIVASKDRGRKKIYRGKETGNRRVYLTDGDEFQIELHNPTTSTVMAKIWMDGKSISNSGIIVRPGQRIYLERYLDEDRSFKFETYDVENTSGNRKAISSNGKLEVKFYNEQINYNNNNGTVFIGNNEWWNGTFYGTCGTFTTNSAGNFGIYSDGTTTTNIGGSMMNVSSTPTAYTQNFNVETQSLSAPLTKGVKTRSSKENLETGQVAKGEKTGQNLKHIDMDFESYPTSTVTYWLMPESRKILTKNDLKKKQYFNDGASYFTKEELNENNPTHQFTEAEKVNLLFNALTQLKQLQNDGLITHDEFMKKREKLMKENS</sequence>
<organism evidence="1">
    <name type="scientific">uncultured marine phage</name>
    <dbReference type="NCBI Taxonomy" id="707152"/>
    <lineage>
        <taxon>Viruses</taxon>
        <taxon>environmental samples</taxon>
    </lineage>
</organism>
<gene>
    <name evidence="1" type="ORF">SLAVMIC_00056</name>
</gene>
<name>A0A8D9FQF2_9VIRU</name>
<proteinExistence type="predicted"/>
<accession>A0A8D9FQF2</accession>
<protein>
    <recommendedName>
        <fullName evidence="2">SHOCT domain-containing protein</fullName>
    </recommendedName>
</protein>
<dbReference type="EMBL" id="OU342829">
    <property type="protein sequence ID" value="CAG7579724.1"/>
    <property type="molecule type" value="Genomic_DNA"/>
</dbReference>
<reference evidence="1" key="1">
    <citation type="submission" date="2021-06" db="EMBL/GenBank/DDBJ databases">
        <authorList>
            <person name="Gannon L."/>
            <person name="Redgwell R T."/>
            <person name="Michniewski S."/>
            <person name="Harrison D C."/>
            <person name="Millard A."/>
        </authorList>
    </citation>
    <scope>NUCLEOTIDE SEQUENCE</scope>
</reference>
<evidence type="ECO:0008006" key="2">
    <source>
        <dbReference type="Google" id="ProtNLM"/>
    </source>
</evidence>